<evidence type="ECO:0000313" key="13">
    <source>
        <dbReference type="EMBL" id="ADX46662.1"/>
    </source>
</evidence>
<evidence type="ECO:0000256" key="9">
    <source>
        <dbReference type="RuleBase" id="RU361137"/>
    </source>
</evidence>
<dbReference type="PROSITE" id="PS00189">
    <property type="entry name" value="LIPOYL"/>
    <property type="match status" value="2"/>
</dbReference>
<dbReference type="GO" id="GO:0005737">
    <property type="term" value="C:cytoplasm"/>
    <property type="evidence" value="ECO:0007669"/>
    <property type="project" value="TreeGrafter"/>
</dbReference>
<evidence type="ECO:0000256" key="2">
    <source>
        <dbReference type="ARBA" id="ARBA00011484"/>
    </source>
</evidence>
<dbReference type="RefSeq" id="WP_013595159.1">
    <property type="nucleotide sequence ID" value="NC_015138.1"/>
</dbReference>
<dbReference type="InterPro" id="IPR004167">
    <property type="entry name" value="PSBD"/>
</dbReference>
<keyword evidence="6 9" id="KW-0012">Acyltransferase</keyword>
<evidence type="ECO:0000313" key="14">
    <source>
        <dbReference type="Proteomes" id="UP000002482"/>
    </source>
</evidence>
<dbReference type="SUPFAM" id="SSF51230">
    <property type="entry name" value="Single hybrid motif"/>
    <property type="match status" value="2"/>
</dbReference>
<dbReference type="EMBL" id="CP002521">
    <property type="protein sequence ID" value="ADX46662.1"/>
    <property type="molecule type" value="Genomic_DNA"/>
</dbReference>
<keyword evidence="5 9" id="KW-0450">Lipoyl</keyword>
<proteinExistence type="inferred from homology"/>
<comment type="cofactor">
    <cofactor evidence="9">
        <name>(R)-lipoate</name>
        <dbReference type="ChEBI" id="CHEBI:83088"/>
    </cofactor>
    <text evidence="9">Binds 2 lipoyl cofactors covalently.</text>
</comment>
<dbReference type="InterPro" id="IPR050743">
    <property type="entry name" value="2-oxoacid_DH_E2_comp"/>
</dbReference>
<keyword evidence="14" id="KW-1185">Reference proteome</keyword>
<evidence type="ECO:0000256" key="10">
    <source>
        <dbReference type="SAM" id="MobiDB-lite"/>
    </source>
</evidence>
<feature type="domain" description="Peripheral subunit-binding (PSBD)" evidence="12">
    <location>
        <begin position="259"/>
        <end position="296"/>
    </location>
</feature>
<dbReference type="CDD" id="cd06849">
    <property type="entry name" value="lipoyl_domain"/>
    <property type="match status" value="2"/>
</dbReference>
<dbReference type="PROSITE" id="PS51826">
    <property type="entry name" value="PSBD"/>
    <property type="match status" value="1"/>
</dbReference>
<feature type="domain" description="Lipoyl-binding" evidence="11">
    <location>
        <begin position="3"/>
        <end position="77"/>
    </location>
</feature>
<evidence type="ECO:0000256" key="1">
    <source>
        <dbReference type="ARBA" id="ARBA00007317"/>
    </source>
</evidence>
<dbReference type="PANTHER" id="PTHR43178">
    <property type="entry name" value="DIHYDROLIPOAMIDE ACETYLTRANSFERASE COMPONENT OF PYRUVATE DEHYDROGENASE COMPLEX"/>
    <property type="match status" value="1"/>
</dbReference>
<dbReference type="InterPro" id="IPR011053">
    <property type="entry name" value="Single_hybrid_motif"/>
</dbReference>
<dbReference type="Pfam" id="PF00364">
    <property type="entry name" value="Biotin_lipoyl"/>
    <property type="match status" value="2"/>
</dbReference>
<reference evidence="13" key="1">
    <citation type="submission" date="2011-02" db="EMBL/GenBank/DDBJ databases">
        <title>Complete sequence of Acidovorax avenae subsp. avenae ATCC 19860.</title>
        <authorList>
            <consortium name="US DOE Joint Genome Institute"/>
            <person name="Lucas S."/>
            <person name="Copeland A."/>
            <person name="Lapidus A."/>
            <person name="Cheng J.-F."/>
            <person name="Goodwin L."/>
            <person name="Pitluck S."/>
            <person name="Chertkov O."/>
            <person name="Held B."/>
            <person name="Detter J.C."/>
            <person name="Han C."/>
            <person name="Tapia R."/>
            <person name="Land M."/>
            <person name="Hauser L."/>
            <person name="Kyrpides N."/>
            <person name="Ivanova N."/>
            <person name="Ovchinnikova G."/>
            <person name="Pagani I."/>
            <person name="Gordon S."/>
            <person name="Woyke T."/>
        </authorList>
    </citation>
    <scope>NUCLEOTIDE SEQUENCE</scope>
    <source>
        <strain evidence="13">ATCC 19860</strain>
    </source>
</reference>
<dbReference type="Gene3D" id="2.40.50.100">
    <property type="match status" value="2"/>
</dbReference>
<comment type="similarity">
    <text evidence="1 9">Belongs to the 2-oxoacid dehydrogenase family.</text>
</comment>
<protein>
    <recommendedName>
        <fullName evidence="9">Acetyltransferase component of pyruvate dehydrogenase complex</fullName>
        <ecNumber evidence="9">2.3.1.12</ecNumber>
    </recommendedName>
</protein>
<dbReference type="GO" id="GO:0031405">
    <property type="term" value="F:lipoic acid binding"/>
    <property type="evidence" value="ECO:0007669"/>
    <property type="project" value="TreeGrafter"/>
</dbReference>
<evidence type="ECO:0000256" key="6">
    <source>
        <dbReference type="ARBA" id="ARBA00023315"/>
    </source>
</evidence>
<dbReference type="GO" id="GO:0006086">
    <property type="term" value="P:pyruvate decarboxylation to acetyl-CoA"/>
    <property type="evidence" value="ECO:0007669"/>
    <property type="project" value="UniProtKB-UniRule"/>
</dbReference>
<name>F0Q378_PARA1</name>
<dbReference type="Proteomes" id="UP000002482">
    <property type="component" value="Chromosome"/>
</dbReference>
<feature type="compositionally biased region" description="Low complexity" evidence="10">
    <location>
        <begin position="85"/>
        <end position="107"/>
    </location>
</feature>
<dbReference type="NCBIfam" id="TIGR01348">
    <property type="entry name" value="PDHac_trf_long"/>
    <property type="match status" value="1"/>
</dbReference>
<gene>
    <name evidence="13" type="ordered locus">Acav_2753</name>
</gene>
<dbReference type="OrthoDB" id="9805770at2"/>
<dbReference type="GO" id="GO:0004742">
    <property type="term" value="F:dihydrolipoyllysine-residue acetyltransferase activity"/>
    <property type="evidence" value="ECO:0007669"/>
    <property type="project" value="UniProtKB-UniRule"/>
</dbReference>
<evidence type="ECO:0000256" key="4">
    <source>
        <dbReference type="ARBA" id="ARBA00022737"/>
    </source>
</evidence>
<sequence>MALIDIKVPDIGDFDAVGVIELLVKPGDTVKAEQSLITVESDKASMEIPSSHAGVVKEVKVKVGDQVSEGSVIVVVEAEGEGAQPAAAPAAKADAPAPAPATASAPAPAAPAPAPAAAGPIDVKVPDIGDFKDVAVIELLVKPGDTVKEEQSLFTVESDKASMEIPSPAAGVVKELKIKIGDKVNVGDLVAVLEGAVGAPSAAPAAAPVDRPAPQSEPDARAPRQLPAEEAAPQAGATAASAPAPAPHAPGAAPIGLPHASPSVRKFARELGVPLEEIKGSGPKGRITQEDVQAFTRQVMAGGVQTKAQAAKAPAGGGSGVGMDLLPWPKVDFSKFGGVERKDLSRIKKISGANLHRNWVMIPHVTNNDEADITELEAFRVSTNKENEKSGVKVTMLAFVIKAVVAALKKFPEFNTSLDGDTLVYKQYFHIGFAADTPNGLVVPVLKDADKKGILQISQEMGELAKKARDGKLGAADMQGGCFSISSLGGIGGTHFTPIINAPEVAILGLSKGQMKPVWDGKQFVPRLVLPLSLSYDHRVIDGASAARFNAYLGQVLADYRRILL</sequence>
<comment type="subunit">
    <text evidence="2 9">Forms a 24-polypeptide structural core with octahedral symmetry.</text>
</comment>
<dbReference type="AlphaFoldDB" id="F0Q378"/>
<dbReference type="SUPFAM" id="SSF47005">
    <property type="entry name" value="Peripheral subunit-binding domain of 2-oxo acid dehydrogenase complex"/>
    <property type="match status" value="1"/>
</dbReference>
<comment type="function">
    <text evidence="7">The pyruvate dehydrogenase complex catalyzes the overall conversion of pyruvate to acetyl-CoA and CO(2). It contains multiple copies of three enzymatic components: pyruvate dehydrogenase (E1), dihydrolipoamide acetyltransferase (E2) and lipoamide dehydrogenase (E3).</text>
</comment>
<feature type="domain" description="Lipoyl-binding" evidence="11">
    <location>
        <begin position="120"/>
        <end position="194"/>
    </location>
</feature>
<keyword evidence="4" id="KW-0677">Repeat</keyword>
<feature type="region of interest" description="Disordered" evidence="10">
    <location>
        <begin position="201"/>
        <end position="260"/>
    </location>
</feature>
<dbReference type="FunFam" id="3.30.559.10:FF:000004">
    <property type="entry name" value="Acetyltransferase component of pyruvate dehydrogenase complex"/>
    <property type="match status" value="1"/>
</dbReference>
<dbReference type="GO" id="GO:0045254">
    <property type="term" value="C:pyruvate dehydrogenase complex"/>
    <property type="evidence" value="ECO:0007669"/>
    <property type="project" value="UniProtKB-UniRule"/>
</dbReference>
<dbReference type="PROSITE" id="PS50968">
    <property type="entry name" value="BIOTINYL_LIPOYL"/>
    <property type="match status" value="2"/>
</dbReference>
<dbReference type="KEGG" id="aaa:Acav_2753"/>
<evidence type="ECO:0000256" key="8">
    <source>
        <dbReference type="ARBA" id="ARBA00048370"/>
    </source>
</evidence>
<feature type="compositionally biased region" description="Low complexity" evidence="10">
    <location>
        <begin position="223"/>
        <end position="260"/>
    </location>
</feature>
<evidence type="ECO:0000256" key="5">
    <source>
        <dbReference type="ARBA" id="ARBA00022823"/>
    </source>
</evidence>
<dbReference type="InterPro" id="IPR023213">
    <property type="entry name" value="CAT-like_dom_sf"/>
</dbReference>
<feature type="region of interest" description="Disordered" evidence="10">
    <location>
        <begin position="85"/>
        <end position="116"/>
    </location>
</feature>
<dbReference type="Gene3D" id="4.10.320.10">
    <property type="entry name" value="E3-binding domain"/>
    <property type="match status" value="1"/>
</dbReference>
<dbReference type="SUPFAM" id="SSF52777">
    <property type="entry name" value="CoA-dependent acyltransferases"/>
    <property type="match status" value="1"/>
</dbReference>
<dbReference type="InterPro" id="IPR003016">
    <property type="entry name" value="2-oxoA_DH_lipoyl-BS"/>
</dbReference>
<dbReference type="EC" id="2.3.1.12" evidence="9"/>
<dbReference type="InterPro" id="IPR001078">
    <property type="entry name" value="2-oxoacid_DH_actylTfrase"/>
</dbReference>
<organism evidence="13 14">
    <name type="scientific">Paracidovorax avenae (strain ATCC 19860 / DSM 7227 / CCUG 15838 / JCM 20985 / LMG 2117 / NCPPB 1011)</name>
    <name type="common">Acidovorax avenae</name>
    <dbReference type="NCBI Taxonomy" id="643561"/>
    <lineage>
        <taxon>Bacteria</taxon>
        <taxon>Pseudomonadati</taxon>
        <taxon>Pseudomonadota</taxon>
        <taxon>Betaproteobacteria</taxon>
        <taxon>Burkholderiales</taxon>
        <taxon>Comamonadaceae</taxon>
        <taxon>Paracidovorax</taxon>
    </lineage>
</organism>
<dbReference type="InterPro" id="IPR006256">
    <property type="entry name" value="AcTrfase_Pyrv_DH_cplx"/>
</dbReference>
<evidence type="ECO:0000259" key="12">
    <source>
        <dbReference type="PROSITE" id="PS51826"/>
    </source>
</evidence>
<dbReference type="GeneID" id="34236764"/>
<evidence type="ECO:0000259" key="11">
    <source>
        <dbReference type="PROSITE" id="PS50968"/>
    </source>
</evidence>
<dbReference type="Pfam" id="PF00198">
    <property type="entry name" value="2-oxoacid_dh"/>
    <property type="match status" value="1"/>
</dbReference>
<dbReference type="InterPro" id="IPR036625">
    <property type="entry name" value="E3-bd_dom_sf"/>
</dbReference>
<evidence type="ECO:0000256" key="7">
    <source>
        <dbReference type="ARBA" id="ARBA00025211"/>
    </source>
</evidence>
<dbReference type="FunFam" id="2.40.50.100:FF:000009">
    <property type="entry name" value="Acetyltransferase component of pyruvate dehydrogenase complex"/>
    <property type="match status" value="2"/>
</dbReference>
<dbReference type="Gene3D" id="3.30.559.10">
    <property type="entry name" value="Chloramphenicol acetyltransferase-like domain"/>
    <property type="match status" value="1"/>
</dbReference>
<dbReference type="HOGENOM" id="CLU_016733_10_0_4"/>
<evidence type="ECO:0000256" key="3">
    <source>
        <dbReference type="ARBA" id="ARBA00022679"/>
    </source>
</evidence>
<dbReference type="InterPro" id="IPR000089">
    <property type="entry name" value="Biotin_lipoyl"/>
</dbReference>
<keyword evidence="13" id="KW-0670">Pyruvate</keyword>
<dbReference type="PANTHER" id="PTHR43178:SF2">
    <property type="entry name" value="DIHYDROLIPOYLLYSINE-RESIDUE ACETYLTRANSFERASE COMPONENT OF PYRUVATE DEHYDROGENASE COMPLEX"/>
    <property type="match status" value="1"/>
</dbReference>
<feature type="compositionally biased region" description="Low complexity" evidence="10">
    <location>
        <begin position="201"/>
        <end position="214"/>
    </location>
</feature>
<dbReference type="Pfam" id="PF02817">
    <property type="entry name" value="E3_binding"/>
    <property type="match status" value="1"/>
</dbReference>
<keyword evidence="3 9" id="KW-0808">Transferase</keyword>
<accession>F0Q378</accession>
<comment type="catalytic activity">
    <reaction evidence="8 9">
        <text>N(6)-[(R)-dihydrolipoyl]-L-lysyl-[protein] + acetyl-CoA = N(6)-[(R)-S(8)-acetyldihydrolipoyl]-L-lysyl-[protein] + CoA</text>
        <dbReference type="Rhea" id="RHEA:17017"/>
        <dbReference type="Rhea" id="RHEA-COMP:10475"/>
        <dbReference type="Rhea" id="RHEA-COMP:10478"/>
        <dbReference type="ChEBI" id="CHEBI:57287"/>
        <dbReference type="ChEBI" id="CHEBI:57288"/>
        <dbReference type="ChEBI" id="CHEBI:83100"/>
        <dbReference type="ChEBI" id="CHEBI:83111"/>
        <dbReference type="EC" id="2.3.1.12"/>
    </reaction>
</comment>